<feature type="compositionally biased region" description="Acidic residues" evidence="1">
    <location>
        <begin position="1"/>
        <end position="10"/>
    </location>
</feature>
<dbReference type="STRING" id="7574.A0A1S3J244"/>
<feature type="region of interest" description="Disordered" evidence="1">
    <location>
        <begin position="1"/>
        <end position="70"/>
    </location>
</feature>
<organism evidence="3 4">
    <name type="scientific">Lingula anatina</name>
    <name type="common">Brachiopod</name>
    <name type="synonym">Lingula unguis</name>
    <dbReference type="NCBI Taxonomy" id="7574"/>
    <lineage>
        <taxon>Eukaryota</taxon>
        <taxon>Metazoa</taxon>
        <taxon>Spiralia</taxon>
        <taxon>Lophotrochozoa</taxon>
        <taxon>Brachiopoda</taxon>
        <taxon>Linguliformea</taxon>
        <taxon>Lingulata</taxon>
        <taxon>Lingulida</taxon>
        <taxon>Linguloidea</taxon>
        <taxon>Lingulidae</taxon>
        <taxon>Lingula</taxon>
    </lineage>
</organism>
<dbReference type="InParanoid" id="A0A1S3J244"/>
<proteinExistence type="predicted"/>
<evidence type="ECO:0000313" key="3">
    <source>
        <dbReference type="Proteomes" id="UP000085678"/>
    </source>
</evidence>
<feature type="compositionally biased region" description="Polar residues" evidence="1">
    <location>
        <begin position="19"/>
        <end position="29"/>
    </location>
</feature>
<keyword evidence="3" id="KW-1185">Reference proteome</keyword>
<protein>
    <submittedName>
        <fullName evidence="4">PiggyBac transposable element-derived protein 4-like</fullName>
    </submittedName>
</protein>
<dbReference type="FunCoup" id="A0A1S3J244">
    <property type="interactions" value="62"/>
</dbReference>
<dbReference type="Proteomes" id="UP000085678">
    <property type="component" value="Unplaced"/>
</dbReference>
<dbReference type="PANTHER" id="PTHR46599">
    <property type="entry name" value="PIGGYBAC TRANSPOSABLE ELEMENT-DERIVED PROTEIN 4"/>
    <property type="match status" value="1"/>
</dbReference>
<name>A0A1S3J244_LINAN</name>
<dbReference type="PANTHER" id="PTHR46599:SF2">
    <property type="entry name" value="PIGGYBAC TRANSPOSABLE ELEMENT-DERIVED PROTEIN 4-LIKE"/>
    <property type="match status" value="1"/>
</dbReference>
<feature type="domain" description="PiggyBac transposable element-derived protein" evidence="2">
    <location>
        <begin position="100"/>
        <end position="460"/>
    </location>
</feature>
<accession>A0A1S3J244</accession>
<evidence type="ECO:0000259" key="2">
    <source>
        <dbReference type="Pfam" id="PF13843"/>
    </source>
</evidence>
<reference evidence="4" key="1">
    <citation type="journal article" date="2015" name="Nat. Commun.">
        <title>The Lingula genome provides insights into brachiopod evolution and the origin of phosphate biomineralization.</title>
        <authorList>
            <person name="Luo Y.J."/>
            <person name="Takeuchi T."/>
            <person name="Koyanagi R."/>
            <person name="Yamada L."/>
            <person name="Kanda M."/>
            <person name="Khalturina M."/>
            <person name="Fujie M."/>
            <person name="Yamasaki S.I."/>
            <person name="Endo K."/>
            <person name="Satoh N."/>
        </authorList>
    </citation>
    <scope>NUCLEOTIDE SEQUENCE</scope>
</reference>
<dbReference type="GeneID" id="106169551"/>
<gene>
    <name evidence="4" type="primary">LOC106169551</name>
</gene>
<evidence type="ECO:0000256" key="1">
    <source>
        <dbReference type="SAM" id="MobiDB-lite"/>
    </source>
</evidence>
<sequence length="581" mass="66760">MSDSDEETADEYFARLRTEASTSSRSGGNDSDIDVSSVHTSDLSDFSWSDSESDTGRSSPGNDSDLSDDDNRWSNRLRDVDLHEFRQPVGPVHDLEFDHNPLDYFYLLFENQFFDVITNETNRYAVAKGPDPRWYPATVEEIKAYFGIQILMGIHQLPAYWCYWSEDEYLRVDVISKIMSKTRYEKLTQYIHVTDDTNNPPHGENGHDTIAKIRPLFDMAVENFQKSYEPSRELSVDEAMIGFKGRLNFKQYMPGKPTKWGIKVWELADSATGYVLNMKVYTGKDAHDNRAGQNLGYKVVDFLTIPFQNKFHHVYFDNFFSSVKLLEHLEENGTYSCSTVRLNRKGLPPEIKKANPKIQGESIKMQKGNMLAVVWFDKRKVALLATCQNPGDIQVLRRRARDGQLHGIAKPIAIMKYNQFMGGVDLSDQMRAYYPVGRESKKWWKYLLWFIVDLCVINSFILYQETLPGQLDDDDECPPKQSHLMFRLNVARTLIAGYSSKQKAGRKRKNTVENVVVAEGNIGAHRLVKLETRKKVCVQCSARQRRTPSGRKVETTFQCVICCVALCKSGCFTEFHHEHML</sequence>
<dbReference type="OrthoDB" id="6370142at2759"/>
<feature type="compositionally biased region" description="Polar residues" evidence="1">
    <location>
        <begin position="37"/>
        <end position="64"/>
    </location>
</feature>
<dbReference type="RefSeq" id="XP_013404495.2">
    <property type="nucleotide sequence ID" value="XM_013549041.2"/>
</dbReference>
<dbReference type="AlphaFoldDB" id="A0A1S3J244"/>
<evidence type="ECO:0000313" key="4">
    <source>
        <dbReference type="RefSeq" id="XP_013404495.2"/>
    </source>
</evidence>
<dbReference type="Pfam" id="PF13843">
    <property type="entry name" value="DDE_Tnp_1_7"/>
    <property type="match status" value="1"/>
</dbReference>
<reference evidence="4" key="2">
    <citation type="submission" date="2025-08" db="UniProtKB">
        <authorList>
            <consortium name="RefSeq"/>
        </authorList>
    </citation>
    <scope>IDENTIFICATION</scope>
</reference>
<dbReference type="InterPro" id="IPR029526">
    <property type="entry name" value="PGBD"/>
</dbReference>
<dbReference type="KEGG" id="lak:106169551"/>